<name>A0ABT1P7S0_9ACTN</name>
<sequence>MDTYHARAPAAVASAQAATVASARSRRPSTPPIQCVTDGDRRTPRHTLPADAPGWLAPWPVRAGRASLADFA</sequence>
<proteinExistence type="predicted"/>
<organism evidence="2 3">
    <name type="scientific">Streptantibioticus rubrisoli</name>
    <dbReference type="NCBI Taxonomy" id="1387313"/>
    <lineage>
        <taxon>Bacteria</taxon>
        <taxon>Bacillati</taxon>
        <taxon>Actinomycetota</taxon>
        <taxon>Actinomycetes</taxon>
        <taxon>Kitasatosporales</taxon>
        <taxon>Streptomycetaceae</taxon>
        <taxon>Streptantibioticus</taxon>
    </lineage>
</organism>
<dbReference type="EMBL" id="JANFNH010000003">
    <property type="protein sequence ID" value="MCQ4041422.1"/>
    <property type="molecule type" value="Genomic_DNA"/>
</dbReference>
<feature type="region of interest" description="Disordered" evidence="1">
    <location>
        <begin position="19"/>
        <end position="56"/>
    </location>
</feature>
<dbReference type="RefSeq" id="WP_255925682.1">
    <property type="nucleotide sequence ID" value="NZ_JANFNH010000003.1"/>
</dbReference>
<gene>
    <name evidence="2" type="ORF">NON19_05115</name>
</gene>
<accession>A0ABT1P7S0</accession>
<evidence type="ECO:0000256" key="1">
    <source>
        <dbReference type="SAM" id="MobiDB-lite"/>
    </source>
</evidence>
<evidence type="ECO:0000313" key="3">
    <source>
        <dbReference type="Proteomes" id="UP001206206"/>
    </source>
</evidence>
<reference evidence="2 3" key="1">
    <citation type="submission" date="2022-06" db="EMBL/GenBank/DDBJ databases">
        <title>Draft genome sequence of type strain Streptomyces rubrisoli DSM 42083.</title>
        <authorList>
            <person name="Duangmal K."/>
            <person name="Klaysubun C."/>
        </authorList>
    </citation>
    <scope>NUCLEOTIDE SEQUENCE [LARGE SCALE GENOMIC DNA]</scope>
    <source>
        <strain evidence="2 3">DSM 42083</strain>
    </source>
</reference>
<protein>
    <submittedName>
        <fullName evidence="2">Uncharacterized protein</fullName>
    </submittedName>
</protein>
<dbReference type="Proteomes" id="UP001206206">
    <property type="component" value="Unassembled WGS sequence"/>
</dbReference>
<keyword evidence="3" id="KW-1185">Reference proteome</keyword>
<comment type="caution">
    <text evidence="2">The sequence shown here is derived from an EMBL/GenBank/DDBJ whole genome shotgun (WGS) entry which is preliminary data.</text>
</comment>
<evidence type="ECO:0000313" key="2">
    <source>
        <dbReference type="EMBL" id="MCQ4041422.1"/>
    </source>
</evidence>